<dbReference type="PANTHER" id="PTHR44757">
    <property type="entry name" value="DIGUANYLATE CYCLASE DGCP"/>
    <property type="match status" value="1"/>
</dbReference>
<comment type="caution">
    <text evidence="3">The sequence shown here is derived from an EMBL/GenBank/DDBJ whole genome shotgun (WGS) entry which is preliminary data.</text>
</comment>
<dbReference type="InterPro" id="IPR043128">
    <property type="entry name" value="Rev_trsase/Diguanyl_cyclase"/>
</dbReference>
<dbReference type="PANTHER" id="PTHR44757:SF2">
    <property type="entry name" value="BIOFILM ARCHITECTURE MAINTENANCE PROTEIN MBAA"/>
    <property type="match status" value="1"/>
</dbReference>
<sequence length="550" mass="59742">MSKEVAQFLGNSAQLSSLGFAVITASGVITHTNSAFCEMLAISAPDAIVERSLVEHVASRFYSTSADLSQALKSPDFSSIELHLEHDSKPLTLQIASGDSGLRMLVAVQLPKPAVDSAYFNTLSHRDPLTGLGNRMLLDEAIASWQPRDPEVLSLAVIMIDLDRFKTVNDTLGHGAGDTLLKLVAKRIQSATRDQDTVVRMGGDEFVVLHTIGLQPSGAESVAKRIVELMSRPFLIDGQQVNIGASVGIAALNHGTANITDLLKHADLALYEAKAAGRGIVKFFEPALALQAMERRNLEIDLRRALALKEFILLYQPQVNMTDGTLEGFEALIRWQSPTRGLVSPTDFIPLAEETGEIHAIGEWTLRMACKEAMNWDGRFSVAVNVSPIQFESERIVDVVRNALASTGLPPERLELEITEGVLMKDFDNALKQLWALKSLGVGIAMDDFGTGYSSLSYLNSFPFSKIKIDQSFVRGESSPKSRALVQAIISLGANLDMKTIAEGVETKEQFDQLAAGGCLAAQGYLISRPISTMAIAEFISNLKNQKKLS</sequence>
<dbReference type="InterPro" id="IPR035919">
    <property type="entry name" value="EAL_sf"/>
</dbReference>
<dbReference type="PROSITE" id="PS50883">
    <property type="entry name" value="EAL"/>
    <property type="match status" value="1"/>
</dbReference>
<name>A0AA43QA31_9GAMM</name>
<dbReference type="Pfam" id="PF00990">
    <property type="entry name" value="GGDEF"/>
    <property type="match status" value="1"/>
</dbReference>
<evidence type="ECO:0000259" key="1">
    <source>
        <dbReference type="PROSITE" id="PS50883"/>
    </source>
</evidence>
<feature type="domain" description="EAL" evidence="1">
    <location>
        <begin position="295"/>
        <end position="544"/>
    </location>
</feature>
<dbReference type="NCBIfam" id="TIGR00254">
    <property type="entry name" value="GGDEF"/>
    <property type="match status" value="1"/>
</dbReference>
<dbReference type="Pfam" id="PF00563">
    <property type="entry name" value="EAL"/>
    <property type="match status" value="1"/>
</dbReference>
<keyword evidence="4" id="KW-1185">Reference proteome</keyword>
<dbReference type="EMBL" id="JAQSDF010000058">
    <property type="protein sequence ID" value="MDI1232093.1"/>
    <property type="molecule type" value="Genomic_DNA"/>
</dbReference>
<dbReference type="Proteomes" id="UP001160519">
    <property type="component" value="Unassembled WGS sequence"/>
</dbReference>
<evidence type="ECO:0000313" key="4">
    <source>
        <dbReference type="Proteomes" id="UP001160519"/>
    </source>
</evidence>
<dbReference type="AlphaFoldDB" id="A0AA43QA31"/>
<evidence type="ECO:0000313" key="3">
    <source>
        <dbReference type="EMBL" id="MDI1232093.1"/>
    </source>
</evidence>
<dbReference type="InterPro" id="IPR052155">
    <property type="entry name" value="Biofilm_reg_signaling"/>
</dbReference>
<evidence type="ECO:0000259" key="2">
    <source>
        <dbReference type="PROSITE" id="PS50887"/>
    </source>
</evidence>
<dbReference type="SUPFAM" id="SSF141868">
    <property type="entry name" value="EAL domain-like"/>
    <property type="match status" value="1"/>
</dbReference>
<dbReference type="SUPFAM" id="SSF55073">
    <property type="entry name" value="Nucleotide cyclase"/>
    <property type="match status" value="1"/>
</dbReference>
<dbReference type="Gene3D" id="3.30.70.270">
    <property type="match status" value="1"/>
</dbReference>
<dbReference type="CDD" id="cd01949">
    <property type="entry name" value="GGDEF"/>
    <property type="match status" value="1"/>
</dbReference>
<dbReference type="CDD" id="cd01948">
    <property type="entry name" value="EAL"/>
    <property type="match status" value="1"/>
</dbReference>
<dbReference type="InterPro" id="IPR029787">
    <property type="entry name" value="Nucleotide_cyclase"/>
</dbReference>
<organism evidence="3 4">
    <name type="scientific">Candidatus Methylobacter titanis</name>
    <dbReference type="NCBI Taxonomy" id="3053457"/>
    <lineage>
        <taxon>Bacteria</taxon>
        <taxon>Pseudomonadati</taxon>
        <taxon>Pseudomonadota</taxon>
        <taxon>Gammaproteobacteria</taxon>
        <taxon>Methylococcales</taxon>
        <taxon>Methylococcaceae</taxon>
        <taxon>Methylobacter</taxon>
    </lineage>
</organism>
<dbReference type="SMART" id="SM00052">
    <property type="entry name" value="EAL"/>
    <property type="match status" value="1"/>
</dbReference>
<proteinExistence type="predicted"/>
<dbReference type="SMART" id="SM00267">
    <property type="entry name" value="GGDEF"/>
    <property type="match status" value="1"/>
</dbReference>
<dbReference type="PROSITE" id="PS50887">
    <property type="entry name" value="GGDEF"/>
    <property type="match status" value="1"/>
</dbReference>
<gene>
    <name evidence="3" type="ORF">PSU93_13170</name>
</gene>
<dbReference type="InterPro" id="IPR000160">
    <property type="entry name" value="GGDEF_dom"/>
</dbReference>
<dbReference type="InterPro" id="IPR001633">
    <property type="entry name" value="EAL_dom"/>
</dbReference>
<feature type="domain" description="GGDEF" evidence="2">
    <location>
        <begin position="153"/>
        <end position="286"/>
    </location>
</feature>
<dbReference type="Gene3D" id="3.20.20.450">
    <property type="entry name" value="EAL domain"/>
    <property type="match status" value="1"/>
</dbReference>
<accession>A0AA43QA31</accession>
<protein>
    <submittedName>
        <fullName evidence="3">Bifunctional diguanylate cyclase/phosphodiesterase</fullName>
    </submittedName>
</protein>
<reference evidence="3" key="1">
    <citation type="submission" date="2023-01" db="EMBL/GenBank/DDBJ databases">
        <title>Biogeochemical cycle of methane in antarctic sediments.</title>
        <authorList>
            <person name="Roldan D.M."/>
            <person name="Menes R.J."/>
        </authorList>
    </citation>
    <scope>NUCLEOTIDE SEQUENCE [LARGE SCALE GENOMIC DNA]</scope>
    <source>
        <strain evidence="3">K-2018 MAG008</strain>
    </source>
</reference>